<proteinExistence type="predicted"/>
<keyword evidence="1" id="KW-0812">Transmembrane</keyword>
<evidence type="ECO:0008006" key="5">
    <source>
        <dbReference type="Google" id="ProtNLM"/>
    </source>
</evidence>
<evidence type="ECO:0000313" key="3">
    <source>
        <dbReference type="EMBL" id="MCQ6958657.1"/>
    </source>
</evidence>
<accession>A0ABT1T2A6</accession>
<keyword evidence="4" id="KW-1185">Reference proteome</keyword>
<keyword evidence="1" id="KW-1133">Transmembrane helix</keyword>
<sequence>MNKILLTLILLANSTCLLAQQTFKYKANIGKVDTSAFYRISLLPGVLAKSNADLSDIRILNQSGKFVPYIFGSQLPVKEQQSFIVFPQTGIAKQPDTTTTFVAENKGHLTINQLYLKLRNTSVDRIVNLAGSDDLANWYAIKENILLSKAGEEGSTGGIYEQLLNFPASTYQYFKIQVNNNRKDAVAILQAGIYKIQLVKPAYTELPDVKFTQRDSAKASRIFITFNEAYPINKLKLGVAGAKYYKRAINIYSIDGKKRNLLGDTEISSVGNNELFISAKTKKILLEVANEDNPPLNISAVTAYQLDQTLVAYLDKGNNYHLLFGDTVAKTPVYDLQFFTDSLQRNLPIVKLGNVDNNPLFQHKTAATSHNIPTWLIWIAIIAVLGLLAFLTLKMTKEVRQRKK</sequence>
<evidence type="ECO:0000256" key="1">
    <source>
        <dbReference type="SAM" id="Phobius"/>
    </source>
</evidence>
<feature type="transmembrane region" description="Helical" evidence="1">
    <location>
        <begin position="375"/>
        <end position="393"/>
    </location>
</feature>
<keyword evidence="1" id="KW-0472">Membrane</keyword>
<dbReference type="EMBL" id="JANHOH010000002">
    <property type="protein sequence ID" value="MCQ6958657.1"/>
    <property type="molecule type" value="Genomic_DNA"/>
</dbReference>
<comment type="caution">
    <text evidence="3">The sequence shown here is derived from an EMBL/GenBank/DDBJ whole genome shotgun (WGS) entry which is preliminary data.</text>
</comment>
<dbReference type="RefSeq" id="WP_256538853.1">
    <property type="nucleotide sequence ID" value="NZ_JANHOH010000002.1"/>
</dbReference>
<name>A0ABT1T2A6_9SPHI</name>
<evidence type="ECO:0000256" key="2">
    <source>
        <dbReference type="SAM" id="SignalP"/>
    </source>
</evidence>
<evidence type="ECO:0000313" key="4">
    <source>
        <dbReference type="Proteomes" id="UP001204376"/>
    </source>
</evidence>
<keyword evidence="2" id="KW-0732">Signal</keyword>
<protein>
    <recommendedName>
        <fullName evidence="5">DUF3999 domain-containing protein</fullName>
    </recommendedName>
</protein>
<reference evidence="3 4" key="1">
    <citation type="submission" date="2022-07" db="EMBL/GenBank/DDBJ databases">
        <title>Mucilaginibacter sp. JC4.</title>
        <authorList>
            <person name="Le V."/>
            <person name="Ko S.-R."/>
            <person name="Ahn C.-Y."/>
            <person name="Oh H.-M."/>
        </authorList>
    </citation>
    <scope>NUCLEOTIDE SEQUENCE [LARGE SCALE GENOMIC DNA]</scope>
    <source>
        <strain evidence="3 4">JC4</strain>
    </source>
</reference>
<organism evidence="3 4">
    <name type="scientific">Mucilaginibacter aquariorum</name>
    <dbReference type="NCBI Taxonomy" id="2967225"/>
    <lineage>
        <taxon>Bacteria</taxon>
        <taxon>Pseudomonadati</taxon>
        <taxon>Bacteroidota</taxon>
        <taxon>Sphingobacteriia</taxon>
        <taxon>Sphingobacteriales</taxon>
        <taxon>Sphingobacteriaceae</taxon>
        <taxon>Mucilaginibacter</taxon>
    </lineage>
</organism>
<feature type="signal peptide" evidence="2">
    <location>
        <begin position="1"/>
        <end position="19"/>
    </location>
</feature>
<gene>
    <name evidence="3" type="ORF">NPE20_11840</name>
</gene>
<dbReference type="Proteomes" id="UP001204376">
    <property type="component" value="Unassembled WGS sequence"/>
</dbReference>
<feature type="chain" id="PRO_5047135988" description="DUF3999 domain-containing protein" evidence="2">
    <location>
        <begin position="20"/>
        <end position="404"/>
    </location>
</feature>